<gene>
    <name evidence="2" type="ORF">MUY27_12475</name>
</gene>
<evidence type="ECO:0000313" key="3">
    <source>
        <dbReference type="Proteomes" id="UP001139450"/>
    </source>
</evidence>
<feature type="region of interest" description="Disordered" evidence="1">
    <location>
        <begin position="87"/>
        <end position="106"/>
    </location>
</feature>
<sequence>MINKLIDLPGKTVTPGFNKYVTSKWFSLLLNMGVEKMDRTAFKAQTAEQAADHAHYYKNLSVEKRLEIANYLNSVAFNYPQNSPPRLDRTKFSVRSRNRDDLQNLI</sequence>
<organism evidence="2 3">
    <name type="scientific">Mucilaginibacter straminoryzae</name>
    <dbReference type="NCBI Taxonomy" id="2932774"/>
    <lineage>
        <taxon>Bacteria</taxon>
        <taxon>Pseudomonadati</taxon>
        <taxon>Bacteroidota</taxon>
        <taxon>Sphingobacteriia</taxon>
        <taxon>Sphingobacteriales</taxon>
        <taxon>Sphingobacteriaceae</taxon>
        <taxon>Mucilaginibacter</taxon>
    </lineage>
</organism>
<dbReference type="AlphaFoldDB" id="A0A9X2BA89"/>
<protein>
    <submittedName>
        <fullName evidence="2">Uncharacterized protein</fullName>
    </submittedName>
</protein>
<dbReference type="EMBL" id="JALJEJ010000005">
    <property type="protein sequence ID" value="MCJ8210525.1"/>
    <property type="molecule type" value="Genomic_DNA"/>
</dbReference>
<proteinExistence type="predicted"/>
<dbReference type="RefSeq" id="WP_245130364.1">
    <property type="nucleotide sequence ID" value="NZ_JALJEJ010000005.1"/>
</dbReference>
<name>A0A9X2BA89_9SPHI</name>
<dbReference type="Proteomes" id="UP001139450">
    <property type="component" value="Unassembled WGS sequence"/>
</dbReference>
<evidence type="ECO:0000313" key="2">
    <source>
        <dbReference type="EMBL" id="MCJ8210525.1"/>
    </source>
</evidence>
<keyword evidence="3" id="KW-1185">Reference proteome</keyword>
<reference evidence="2" key="1">
    <citation type="submission" date="2022-04" db="EMBL/GenBank/DDBJ databases">
        <title>Mucilaginibacter sp. RS28 isolated from freshwater.</title>
        <authorList>
            <person name="Ko S.-R."/>
        </authorList>
    </citation>
    <scope>NUCLEOTIDE SEQUENCE</scope>
    <source>
        <strain evidence="2">RS28</strain>
    </source>
</reference>
<comment type="caution">
    <text evidence="2">The sequence shown here is derived from an EMBL/GenBank/DDBJ whole genome shotgun (WGS) entry which is preliminary data.</text>
</comment>
<accession>A0A9X2BA89</accession>
<evidence type="ECO:0000256" key="1">
    <source>
        <dbReference type="SAM" id="MobiDB-lite"/>
    </source>
</evidence>